<dbReference type="CDD" id="cd08662">
    <property type="entry name" value="M13"/>
    <property type="match status" value="1"/>
</dbReference>
<dbReference type="Pfam" id="PF01431">
    <property type="entry name" value="Peptidase_M13"/>
    <property type="match status" value="1"/>
</dbReference>
<keyword evidence="4" id="KW-0479">Metal-binding</keyword>
<dbReference type="Pfam" id="PF05649">
    <property type="entry name" value="Peptidase_M13_N"/>
    <property type="match status" value="1"/>
</dbReference>
<dbReference type="PhylomeDB" id="T1JP74"/>
<feature type="domain" description="Peptidase M13 N-terminal" evidence="10">
    <location>
        <begin position="36"/>
        <end position="412"/>
    </location>
</feature>
<dbReference type="Gene3D" id="1.10.1380.10">
    <property type="entry name" value="Neutral endopeptidase , domain2"/>
    <property type="match status" value="2"/>
</dbReference>
<dbReference type="InterPro" id="IPR018497">
    <property type="entry name" value="Peptidase_M13_C"/>
</dbReference>
<dbReference type="HOGENOM" id="CLU_006187_4_3_1"/>
<dbReference type="Proteomes" id="UP000014500">
    <property type="component" value="Unassembled WGS sequence"/>
</dbReference>
<organism evidence="11 12">
    <name type="scientific">Strigamia maritima</name>
    <name type="common">European centipede</name>
    <name type="synonym">Geophilus maritimus</name>
    <dbReference type="NCBI Taxonomy" id="126957"/>
    <lineage>
        <taxon>Eukaryota</taxon>
        <taxon>Metazoa</taxon>
        <taxon>Ecdysozoa</taxon>
        <taxon>Arthropoda</taxon>
        <taxon>Myriapoda</taxon>
        <taxon>Chilopoda</taxon>
        <taxon>Pleurostigmophora</taxon>
        <taxon>Geophilomorpha</taxon>
        <taxon>Linotaeniidae</taxon>
        <taxon>Strigamia</taxon>
    </lineage>
</organism>
<proteinExistence type="inferred from homology"/>
<dbReference type="SUPFAM" id="SSF55486">
    <property type="entry name" value="Metalloproteases ('zincins'), catalytic domain"/>
    <property type="match status" value="1"/>
</dbReference>
<sequence length="676" mass="78025">MVLWRRRGTEIFLIVIFMLLLPAITLGMNIDRKANPCEDFYQFACGGYIKRTTIPEDKIIVDTIDKVQSELTGSLKAIIEEPKSLTDGEAIKKLKDMYNACLDTETIKKLGLRPLQELIRGFGGWPVVDGSNWISEGFDWQKLLYKFKEKGVFYDFLLSIGVAPDPKDTSQNIIHLDQPPFAIGNQIIQQREWGRPQLAIWKQPTAQERVDNQSMKVYFNVMLKMAINLGANKTSAQKELQSVVEFERQLAQITKKKHHNSLKKGFLVTDILGLIQMAPHIDWLDYFNEVVSHRIRRHERILVMAPDYIKQLSKLLAKTNERTLANYLIWQAVQSVAHHLGPPFQDLIFSLHSHNTGQVKRQSRWLECLAYANRNMGLSMGALYVRKYFNSQAKEKVRNSAMVYHVAYPDQLLENSKLDRFYRKLQVNRNQHLQNALKANKFRRQFQLGRLRKSTYKDSWVYHGEVANVNALYGVLENSIQIHAGMLHGWFFEANRPQYLNFGSIGAVIGHEITHGFDDQGRQFDETGNLKGWWDPVTDQKFSEKASCFVKQYENYTVQELNQTLDGKNTLGENIADNGGVKIAYKAYLKWANKNNKELKLPGLSFTPRQLFWLSYANNWCGKMRPEVLHVYVTRGRHSPNKIRVNGPLANLKEFAKDFACATDSVMNPKKKCELW</sequence>
<dbReference type="PANTHER" id="PTHR11733">
    <property type="entry name" value="ZINC METALLOPROTEASE FAMILY M13 NEPRILYSIN-RELATED"/>
    <property type="match status" value="1"/>
</dbReference>
<keyword evidence="8" id="KW-0812">Transmembrane</keyword>
<evidence type="ECO:0000313" key="12">
    <source>
        <dbReference type="Proteomes" id="UP000014500"/>
    </source>
</evidence>
<dbReference type="GO" id="GO:0005886">
    <property type="term" value="C:plasma membrane"/>
    <property type="evidence" value="ECO:0007669"/>
    <property type="project" value="TreeGrafter"/>
</dbReference>
<evidence type="ECO:0000256" key="4">
    <source>
        <dbReference type="ARBA" id="ARBA00022723"/>
    </source>
</evidence>
<evidence type="ECO:0000256" key="2">
    <source>
        <dbReference type="ARBA" id="ARBA00007357"/>
    </source>
</evidence>
<dbReference type="PANTHER" id="PTHR11733:SF224">
    <property type="entry name" value="NEPRILYSIN-2"/>
    <property type="match status" value="1"/>
</dbReference>
<evidence type="ECO:0000256" key="8">
    <source>
        <dbReference type="SAM" id="Phobius"/>
    </source>
</evidence>
<evidence type="ECO:0000256" key="1">
    <source>
        <dbReference type="ARBA" id="ARBA00001947"/>
    </source>
</evidence>
<comment type="cofactor">
    <cofactor evidence="1">
        <name>Zn(2+)</name>
        <dbReference type="ChEBI" id="CHEBI:29105"/>
    </cofactor>
</comment>
<dbReference type="AlphaFoldDB" id="T1JP74"/>
<keyword evidence="7" id="KW-0482">Metalloprotease</keyword>
<dbReference type="InterPro" id="IPR000718">
    <property type="entry name" value="Peptidase_M13"/>
</dbReference>
<evidence type="ECO:0000256" key="3">
    <source>
        <dbReference type="ARBA" id="ARBA00022670"/>
    </source>
</evidence>
<evidence type="ECO:0000313" key="11">
    <source>
        <dbReference type="EnsemblMetazoa" id="SMAR015650-PA"/>
    </source>
</evidence>
<evidence type="ECO:0000256" key="7">
    <source>
        <dbReference type="ARBA" id="ARBA00023049"/>
    </source>
</evidence>
<feature type="transmembrane region" description="Helical" evidence="8">
    <location>
        <begin position="12"/>
        <end position="30"/>
    </location>
</feature>
<evidence type="ECO:0000259" key="9">
    <source>
        <dbReference type="Pfam" id="PF01431"/>
    </source>
</evidence>
<dbReference type="PRINTS" id="PR00786">
    <property type="entry name" value="NEPRILYSIN"/>
</dbReference>
<keyword evidence="5" id="KW-0378">Hydrolase</keyword>
<keyword evidence="8" id="KW-0472">Membrane</keyword>
<evidence type="ECO:0000259" key="10">
    <source>
        <dbReference type="Pfam" id="PF05649"/>
    </source>
</evidence>
<feature type="domain" description="Peptidase M13 C-terminal" evidence="9">
    <location>
        <begin position="470"/>
        <end position="675"/>
    </location>
</feature>
<evidence type="ECO:0008006" key="13">
    <source>
        <dbReference type="Google" id="ProtNLM"/>
    </source>
</evidence>
<dbReference type="OMA" id="EYKSGFP"/>
<evidence type="ECO:0000256" key="5">
    <source>
        <dbReference type="ARBA" id="ARBA00022801"/>
    </source>
</evidence>
<comment type="similarity">
    <text evidence="2">Belongs to the peptidase M13 family.</text>
</comment>
<evidence type="ECO:0000256" key="6">
    <source>
        <dbReference type="ARBA" id="ARBA00022833"/>
    </source>
</evidence>
<dbReference type="GO" id="GO:0016485">
    <property type="term" value="P:protein processing"/>
    <property type="evidence" value="ECO:0007669"/>
    <property type="project" value="TreeGrafter"/>
</dbReference>
<reference evidence="11" key="2">
    <citation type="submission" date="2015-02" db="UniProtKB">
        <authorList>
            <consortium name="EnsemblMetazoa"/>
        </authorList>
    </citation>
    <scope>IDENTIFICATION</scope>
</reference>
<dbReference type="eggNOG" id="KOG3624">
    <property type="taxonomic scope" value="Eukaryota"/>
</dbReference>
<dbReference type="EMBL" id="AFFK01020363">
    <property type="status" value="NOT_ANNOTATED_CDS"/>
    <property type="molecule type" value="Genomic_DNA"/>
</dbReference>
<dbReference type="GO" id="GO:0004222">
    <property type="term" value="F:metalloendopeptidase activity"/>
    <property type="evidence" value="ECO:0007669"/>
    <property type="project" value="InterPro"/>
</dbReference>
<keyword evidence="8" id="KW-1133">Transmembrane helix</keyword>
<keyword evidence="3" id="KW-0645">Protease</keyword>
<dbReference type="InterPro" id="IPR042089">
    <property type="entry name" value="Peptidase_M13_dom_2"/>
</dbReference>
<protein>
    <recommendedName>
        <fullName evidence="13">Peptidase M13 C-terminal domain-containing protein</fullName>
    </recommendedName>
</protein>
<dbReference type="InterPro" id="IPR024079">
    <property type="entry name" value="MetalloPept_cat_dom_sf"/>
</dbReference>
<reference evidence="12" key="1">
    <citation type="submission" date="2011-05" db="EMBL/GenBank/DDBJ databases">
        <authorList>
            <person name="Richards S.R."/>
            <person name="Qu J."/>
            <person name="Jiang H."/>
            <person name="Jhangiani S.N."/>
            <person name="Agravi P."/>
            <person name="Goodspeed R."/>
            <person name="Gross S."/>
            <person name="Mandapat C."/>
            <person name="Jackson L."/>
            <person name="Mathew T."/>
            <person name="Pu L."/>
            <person name="Thornton R."/>
            <person name="Saada N."/>
            <person name="Wilczek-Boney K.B."/>
            <person name="Lee S."/>
            <person name="Kovar C."/>
            <person name="Wu Y."/>
            <person name="Scherer S.E."/>
            <person name="Worley K.C."/>
            <person name="Muzny D.M."/>
            <person name="Gibbs R."/>
        </authorList>
    </citation>
    <scope>NUCLEOTIDE SEQUENCE</scope>
    <source>
        <strain evidence="12">Brora</strain>
    </source>
</reference>
<keyword evidence="12" id="KW-1185">Reference proteome</keyword>
<accession>T1JP74</accession>
<dbReference type="InterPro" id="IPR008753">
    <property type="entry name" value="Peptidase_M13_N"/>
</dbReference>
<dbReference type="PROSITE" id="PS51885">
    <property type="entry name" value="NEPRILYSIN"/>
    <property type="match status" value="1"/>
</dbReference>
<dbReference type="GO" id="GO:0046872">
    <property type="term" value="F:metal ion binding"/>
    <property type="evidence" value="ECO:0007669"/>
    <property type="project" value="UniProtKB-KW"/>
</dbReference>
<name>T1JP74_STRMM</name>
<dbReference type="Gene3D" id="3.40.390.10">
    <property type="entry name" value="Collagenase (Catalytic Domain)"/>
    <property type="match status" value="2"/>
</dbReference>
<dbReference type="EnsemblMetazoa" id="SMAR015650-RA">
    <property type="protein sequence ID" value="SMAR015650-PA"/>
    <property type="gene ID" value="SMAR015650"/>
</dbReference>
<keyword evidence="6" id="KW-0862">Zinc</keyword>